<dbReference type="EMBL" id="LN890656">
    <property type="protein sequence ID" value="CUS06279.1"/>
    <property type="molecule type" value="Genomic_DNA"/>
</dbReference>
<keyword evidence="3" id="KW-1185">Reference proteome</keyword>
<accession>A0A160T904</accession>
<feature type="region of interest" description="Disordered" evidence="1">
    <location>
        <begin position="55"/>
        <end position="84"/>
    </location>
</feature>
<sequence>MSSRMTTEFKVDHWYSDGKRAFRVVAIEGDRLHVVYQDETEPVRRFVGGMAQYARPLGGPPLAPPPPSESPRAATKGRQLRSTDDRTFSIQETSAIIADVIRQHGRATGDYIAHDEIVRLFLADAKGATLVARAIALGHADPPAKIAGNMLDHFSAHITAGHSEFSRQFERKRIGGKWAYRPR</sequence>
<dbReference type="Proteomes" id="UP000215027">
    <property type="component" value="Chromosome II"/>
</dbReference>
<name>A0A160T904_9CHLR</name>
<proteinExistence type="predicted"/>
<evidence type="ECO:0000313" key="3">
    <source>
        <dbReference type="Proteomes" id="UP000215027"/>
    </source>
</evidence>
<dbReference type="AlphaFoldDB" id="A0A160T904"/>
<feature type="compositionally biased region" description="Pro residues" evidence="1">
    <location>
        <begin position="58"/>
        <end position="69"/>
    </location>
</feature>
<organism evidence="2 3">
    <name type="scientific">Candidatus Promineifilum breve</name>
    <dbReference type="NCBI Taxonomy" id="1806508"/>
    <lineage>
        <taxon>Bacteria</taxon>
        <taxon>Bacillati</taxon>
        <taxon>Chloroflexota</taxon>
        <taxon>Ardenticatenia</taxon>
        <taxon>Candidatus Promineifilales</taxon>
        <taxon>Candidatus Promineifilaceae</taxon>
        <taxon>Candidatus Promineifilum</taxon>
    </lineage>
</organism>
<dbReference type="KEGG" id="pbf:CFX0092_B0745"/>
<evidence type="ECO:0000313" key="2">
    <source>
        <dbReference type="EMBL" id="CUS06279.1"/>
    </source>
</evidence>
<evidence type="ECO:0000256" key="1">
    <source>
        <dbReference type="SAM" id="MobiDB-lite"/>
    </source>
</evidence>
<reference evidence="2" key="1">
    <citation type="submission" date="2016-01" db="EMBL/GenBank/DDBJ databases">
        <authorList>
            <person name="Mcilroy J.S."/>
            <person name="Karst M S."/>
            <person name="Albertsen M."/>
        </authorList>
    </citation>
    <scope>NUCLEOTIDE SEQUENCE</scope>
    <source>
        <strain evidence="2">Cfx-K</strain>
    </source>
</reference>
<gene>
    <name evidence="2" type="ORF">CFX0092_B0745</name>
</gene>
<protein>
    <submittedName>
        <fullName evidence="2">Uncharacterized protein</fullName>
    </submittedName>
</protein>